<evidence type="ECO:0000313" key="2">
    <source>
        <dbReference type="Proteomes" id="UP001054837"/>
    </source>
</evidence>
<evidence type="ECO:0000313" key="1">
    <source>
        <dbReference type="EMBL" id="GIY18134.1"/>
    </source>
</evidence>
<organism evidence="1 2">
    <name type="scientific">Caerostris darwini</name>
    <dbReference type="NCBI Taxonomy" id="1538125"/>
    <lineage>
        <taxon>Eukaryota</taxon>
        <taxon>Metazoa</taxon>
        <taxon>Ecdysozoa</taxon>
        <taxon>Arthropoda</taxon>
        <taxon>Chelicerata</taxon>
        <taxon>Arachnida</taxon>
        <taxon>Araneae</taxon>
        <taxon>Araneomorphae</taxon>
        <taxon>Entelegynae</taxon>
        <taxon>Araneoidea</taxon>
        <taxon>Araneidae</taxon>
        <taxon>Caerostris</taxon>
    </lineage>
</organism>
<reference evidence="1 2" key="1">
    <citation type="submission" date="2021-06" db="EMBL/GenBank/DDBJ databases">
        <title>Caerostris darwini draft genome.</title>
        <authorList>
            <person name="Kono N."/>
            <person name="Arakawa K."/>
        </authorList>
    </citation>
    <scope>NUCLEOTIDE SEQUENCE [LARGE SCALE GENOMIC DNA]</scope>
</reference>
<comment type="caution">
    <text evidence="1">The sequence shown here is derived from an EMBL/GenBank/DDBJ whole genome shotgun (WGS) entry which is preliminary data.</text>
</comment>
<proteinExistence type="predicted"/>
<sequence length="104" mass="12809">MTFFPILYFRTEWRQTQRKSFKGNSEVFVSLHLWPKAKSGERRYERNERRNNRELQRNLEKELFEAFLNVPACIRRNTFVSDSVSENFELELFFEIKVEYFDLN</sequence>
<accession>A0AAV4RAR6</accession>
<keyword evidence="2" id="KW-1185">Reference proteome</keyword>
<dbReference type="Proteomes" id="UP001054837">
    <property type="component" value="Unassembled WGS sequence"/>
</dbReference>
<name>A0AAV4RAR6_9ARAC</name>
<dbReference type="AlphaFoldDB" id="A0AAV4RAR6"/>
<gene>
    <name evidence="1" type="ORF">CDAR_269061</name>
</gene>
<dbReference type="EMBL" id="BPLQ01005870">
    <property type="protein sequence ID" value="GIY18134.1"/>
    <property type="molecule type" value="Genomic_DNA"/>
</dbReference>
<protein>
    <submittedName>
        <fullName evidence="1">Uncharacterized protein</fullName>
    </submittedName>
</protein>